<keyword evidence="6" id="KW-0862">Zinc</keyword>
<keyword evidence="7" id="KW-0067">ATP-binding</keyword>
<dbReference type="Gene3D" id="3.40.50.620">
    <property type="entry name" value="HUPs"/>
    <property type="match status" value="1"/>
</dbReference>
<evidence type="ECO:0000256" key="6">
    <source>
        <dbReference type="ARBA" id="ARBA00022833"/>
    </source>
</evidence>
<evidence type="ECO:0000256" key="1">
    <source>
        <dbReference type="ARBA" id="ARBA00005061"/>
    </source>
</evidence>
<dbReference type="PANTHER" id="PTHR42914:SF1">
    <property type="entry name" value="7-CYANO-7-DEAZAGUANINE SYNTHASE"/>
    <property type="match status" value="1"/>
</dbReference>
<accession>A0ABS9QP18</accession>
<dbReference type="InterPro" id="IPR018317">
    <property type="entry name" value="QueC"/>
</dbReference>
<keyword evidence="3" id="KW-0479">Metal-binding</keyword>
<dbReference type="PANTHER" id="PTHR42914">
    <property type="entry name" value="7-CYANO-7-DEAZAGUANINE SYNTHASE"/>
    <property type="match status" value="1"/>
</dbReference>
<evidence type="ECO:0000313" key="11">
    <source>
        <dbReference type="EMBL" id="MCG7509197.1"/>
    </source>
</evidence>
<evidence type="ECO:0000256" key="9">
    <source>
        <dbReference type="ARBA" id="ARBA00039149"/>
    </source>
</evidence>
<sequence>MDSVSIAWWRRPSLAITIDYGQKPAKAEIDAATQVAKLLNIRHEIIYVDCSSLGSGDMAGTSPSSVAPVSEWWPFRNQLLITLAGMAAVRSSIGKLYIGALATDDLHADGRAEFVEGISSLMANQEGSITVEAPAIGLDAVTLVKTSGIPQEVLAWAHSCHTGDYACGRCRGCAKHFHTWKALGWIPH</sequence>
<dbReference type="GO" id="GO:0016874">
    <property type="term" value="F:ligase activity"/>
    <property type="evidence" value="ECO:0007669"/>
    <property type="project" value="UniProtKB-KW"/>
</dbReference>
<reference evidence="11 12" key="1">
    <citation type="submission" date="2022-02" db="EMBL/GenBank/DDBJ databases">
        <title>Draft genome sequence of Mezorhizobium retamae strain IRAMC:0171 isolated from Retama raetam nodules.</title>
        <authorList>
            <person name="Bengaied R."/>
            <person name="Sbissi I."/>
            <person name="Huber K."/>
            <person name="Ghodbane F."/>
            <person name="Nouioui I."/>
            <person name="Tarhouni M."/>
            <person name="Gtari M."/>
        </authorList>
    </citation>
    <scope>NUCLEOTIDE SEQUENCE [LARGE SCALE GENOMIC DNA]</scope>
    <source>
        <strain evidence="11 12">IRAMC:0171</strain>
    </source>
</reference>
<gene>
    <name evidence="11" type="ORF">L4923_29600</name>
</gene>
<keyword evidence="5" id="KW-0671">Queuosine biosynthesis</keyword>
<dbReference type="Proteomes" id="UP001201701">
    <property type="component" value="Unassembled WGS sequence"/>
</dbReference>
<keyword evidence="12" id="KW-1185">Reference proteome</keyword>
<dbReference type="EC" id="6.3.4.20" evidence="9"/>
<comment type="caution">
    <text evidence="11">The sequence shown here is derived from an EMBL/GenBank/DDBJ whole genome shotgun (WGS) entry which is preliminary data.</text>
</comment>
<evidence type="ECO:0000256" key="5">
    <source>
        <dbReference type="ARBA" id="ARBA00022785"/>
    </source>
</evidence>
<protein>
    <recommendedName>
        <fullName evidence="9">7-cyano-7-deazaguanine synthase</fullName>
        <ecNumber evidence="9">6.3.4.20</ecNumber>
    </recommendedName>
</protein>
<comment type="pathway">
    <text evidence="1">Purine metabolism; 7-cyano-7-deazaguanine biosynthesis.</text>
</comment>
<proteinExistence type="inferred from homology"/>
<dbReference type="EMBL" id="JAKREW010000077">
    <property type="protein sequence ID" value="MCG7509197.1"/>
    <property type="molecule type" value="Genomic_DNA"/>
</dbReference>
<dbReference type="InterPro" id="IPR014729">
    <property type="entry name" value="Rossmann-like_a/b/a_fold"/>
</dbReference>
<organism evidence="11 12">
    <name type="scientific">Mesorhizobium retamae</name>
    <dbReference type="NCBI Taxonomy" id="2912854"/>
    <lineage>
        <taxon>Bacteria</taxon>
        <taxon>Pseudomonadati</taxon>
        <taxon>Pseudomonadota</taxon>
        <taxon>Alphaproteobacteria</taxon>
        <taxon>Hyphomicrobiales</taxon>
        <taxon>Phyllobacteriaceae</taxon>
        <taxon>Mesorhizobium</taxon>
    </lineage>
</organism>
<comment type="similarity">
    <text evidence="8">Belongs to the QueC family.</text>
</comment>
<dbReference type="SUPFAM" id="SSF52402">
    <property type="entry name" value="Adenine nucleotide alpha hydrolases-like"/>
    <property type="match status" value="1"/>
</dbReference>
<name>A0ABS9QP18_9HYPH</name>
<evidence type="ECO:0000256" key="2">
    <source>
        <dbReference type="ARBA" id="ARBA00022598"/>
    </source>
</evidence>
<keyword evidence="4" id="KW-0547">Nucleotide-binding</keyword>
<evidence type="ECO:0000256" key="10">
    <source>
        <dbReference type="ARBA" id="ARBA00047890"/>
    </source>
</evidence>
<evidence type="ECO:0000256" key="3">
    <source>
        <dbReference type="ARBA" id="ARBA00022723"/>
    </source>
</evidence>
<evidence type="ECO:0000313" key="12">
    <source>
        <dbReference type="Proteomes" id="UP001201701"/>
    </source>
</evidence>
<evidence type="ECO:0000256" key="4">
    <source>
        <dbReference type="ARBA" id="ARBA00022741"/>
    </source>
</evidence>
<evidence type="ECO:0000256" key="8">
    <source>
        <dbReference type="ARBA" id="ARBA00037993"/>
    </source>
</evidence>
<evidence type="ECO:0000256" key="7">
    <source>
        <dbReference type="ARBA" id="ARBA00022840"/>
    </source>
</evidence>
<keyword evidence="2 11" id="KW-0436">Ligase</keyword>
<dbReference type="Pfam" id="PF06508">
    <property type="entry name" value="QueC"/>
    <property type="match status" value="1"/>
</dbReference>
<comment type="catalytic activity">
    <reaction evidence="10">
        <text>7-carboxy-7-carbaguanine + NH4(+) + 2 ATP = 7-cyano-7-carbaguanine + 2 AMP + 2 diphosphate + 2 H(+)</text>
        <dbReference type="Rhea" id="RHEA:27982"/>
        <dbReference type="ChEBI" id="CHEBI:15378"/>
        <dbReference type="ChEBI" id="CHEBI:28938"/>
        <dbReference type="ChEBI" id="CHEBI:30616"/>
        <dbReference type="ChEBI" id="CHEBI:33019"/>
        <dbReference type="ChEBI" id="CHEBI:45075"/>
        <dbReference type="ChEBI" id="CHEBI:61036"/>
        <dbReference type="ChEBI" id="CHEBI:456215"/>
        <dbReference type="EC" id="6.3.4.20"/>
    </reaction>
</comment>